<keyword evidence="1" id="KW-0812">Transmembrane</keyword>
<dbReference type="Proteomes" id="UP000540989">
    <property type="component" value="Unassembled WGS sequence"/>
</dbReference>
<proteinExistence type="predicted"/>
<sequence length="293" mass="32266">MAPEISANRWVAFGLWAAIAVYAAARVCQIYADSLPILLIVLLHVIPPALLAMIHGGGLYGRRGVLAFTAICLGTAALFESLSLRTGFPFGRYHFTGVMGPKLFGLPFLLALAYLGIGYCSWILALLILRYQDTPLRGTRIFSAPMLASFIMLAWDLSMDPQWATIDRAWIWEDGGAFFGVPVSNFRGWYLTAFLFFLAFAVYLRSRPPPAPISLGFWRAPIAMYAVCALGNLLIRPLAATPLAVADASGRIWRSADVRDVCYTVSLLVLTPFALLAWLRLREQAATGCIEKR</sequence>
<keyword evidence="1" id="KW-0472">Membrane</keyword>
<organism evidence="2 3">
    <name type="scientific">Granulicella aggregans</name>
    <dbReference type="NCBI Taxonomy" id="474949"/>
    <lineage>
        <taxon>Bacteria</taxon>
        <taxon>Pseudomonadati</taxon>
        <taxon>Acidobacteriota</taxon>
        <taxon>Terriglobia</taxon>
        <taxon>Terriglobales</taxon>
        <taxon>Acidobacteriaceae</taxon>
        <taxon>Granulicella</taxon>
    </lineage>
</organism>
<feature type="transmembrane region" description="Helical" evidence="1">
    <location>
        <begin position="216"/>
        <end position="235"/>
    </location>
</feature>
<feature type="transmembrane region" description="Helical" evidence="1">
    <location>
        <begin position="141"/>
        <end position="158"/>
    </location>
</feature>
<comment type="caution">
    <text evidence="2">The sequence shown here is derived from an EMBL/GenBank/DDBJ whole genome shotgun (WGS) entry which is preliminary data.</text>
</comment>
<gene>
    <name evidence="2" type="ORF">HDF16_001493</name>
</gene>
<keyword evidence="3" id="KW-1185">Reference proteome</keyword>
<dbReference type="PANTHER" id="PTHR39419:SF1">
    <property type="entry name" value="SLL0814 PROTEIN"/>
    <property type="match status" value="1"/>
</dbReference>
<dbReference type="RefSeq" id="WP_184215016.1">
    <property type="nucleotide sequence ID" value="NZ_JACHIP010000002.1"/>
</dbReference>
<dbReference type="AlphaFoldDB" id="A0A7W8E2E8"/>
<dbReference type="PANTHER" id="PTHR39419">
    <property type="entry name" value="SLL0814 PROTEIN"/>
    <property type="match status" value="1"/>
</dbReference>
<protein>
    <submittedName>
        <fullName evidence="2">Putative membrane protein</fullName>
    </submittedName>
</protein>
<feature type="transmembrane region" description="Helical" evidence="1">
    <location>
        <begin position="35"/>
        <end position="53"/>
    </location>
</feature>
<evidence type="ECO:0000313" key="2">
    <source>
        <dbReference type="EMBL" id="MBB5056808.1"/>
    </source>
</evidence>
<feature type="transmembrane region" description="Helical" evidence="1">
    <location>
        <begin position="104"/>
        <end position="129"/>
    </location>
</feature>
<dbReference type="InterPro" id="IPR007354">
    <property type="entry name" value="CruF-like"/>
</dbReference>
<dbReference type="Pfam" id="PF04240">
    <property type="entry name" value="Caroten_synth"/>
    <property type="match status" value="1"/>
</dbReference>
<accession>A0A7W8E2E8</accession>
<keyword evidence="1" id="KW-1133">Transmembrane helix</keyword>
<dbReference type="EMBL" id="JACHIP010000002">
    <property type="protein sequence ID" value="MBB5056808.1"/>
    <property type="molecule type" value="Genomic_DNA"/>
</dbReference>
<evidence type="ECO:0000313" key="3">
    <source>
        <dbReference type="Proteomes" id="UP000540989"/>
    </source>
</evidence>
<evidence type="ECO:0000256" key="1">
    <source>
        <dbReference type="SAM" id="Phobius"/>
    </source>
</evidence>
<feature type="transmembrane region" description="Helical" evidence="1">
    <location>
        <begin position="188"/>
        <end position="204"/>
    </location>
</feature>
<feature type="transmembrane region" description="Helical" evidence="1">
    <location>
        <begin position="263"/>
        <end position="281"/>
    </location>
</feature>
<reference evidence="2 3" key="1">
    <citation type="submission" date="2020-08" db="EMBL/GenBank/DDBJ databases">
        <title>Genomic Encyclopedia of Type Strains, Phase IV (KMG-V): Genome sequencing to study the core and pangenomes of soil and plant-associated prokaryotes.</title>
        <authorList>
            <person name="Whitman W."/>
        </authorList>
    </citation>
    <scope>NUCLEOTIDE SEQUENCE [LARGE SCALE GENOMIC DNA]</scope>
    <source>
        <strain evidence="2 3">M8UP14</strain>
    </source>
</reference>
<feature type="transmembrane region" description="Helical" evidence="1">
    <location>
        <begin position="65"/>
        <end position="84"/>
    </location>
</feature>
<name>A0A7W8E2E8_9BACT</name>